<feature type="compositionally biased region" description="Basic residues" evidence="1">
    <location>
        <begin position="107"/>
        <end position="118"/>
    </location>
</feature>
<keyword evidence="2" id="KW-0812">Transmembrane</keyword>
<proteinExistence type="predicted"/>
<evidence type="ECO:0000256" key="1">
    <source>
        <dbReference type="SAM" id="MobiDB-lite"/>
    </source>
</evidence>
<reference evidence="3" key="2">
    <citation type="submission" date="2025-08" db="UniProtKB">
        <authorList>
            <consortium name="Ensembl"/>
        </authorList>
    </citation>
    <scope>IDENTIFICATION</scope>
</reference>
<sequence>MSNSPTDESVLCITTSSLLSAVFLPIFFYGTSSNFREGCSKLTSKLRRREIPGSAEQSKKSSTHTICSLSTIGNNLPMQPRDPIAAHDPPHGILKTSRSQSEDVKTGHRRTRFSPNSHKRSISFNVGLRDHWQRKASFLDKLITDTELRKFRKVSPKVPHNEQRCIISSPATFRFNVQSEVETSPGPSHAERPYISFVLAKSMLVPYKQICTNNL</sequence>
<dbReference type="Ensembl" id="ENSCINT00000032131.1">
    <property type="protein sequence ID" value="ENSCINP00000031093.1"/>
    <property type="gene ID" value="ENSCING00000024574.1"/>
</dbReference>
<accession>H2XN60</accession>
<feature type="region of interest" description="Disordered" evidence="1">
    <location>
        <begin position="95"/>
        <end position="118"/>
    </location>
</feature>
<dbReference type="InParanoid" id="H2XN60"/>
<keyword evidence="4" id="KW-1185">Reference proteome</keyword>
<reference evidence="3" key="3">
    <citation type="submission" date="2025-09" db="UniProtKB">
        <authorList>
            <consortium name="Ensembl"/>
        </authorList>
    </citation>
    <scope>IDENTIFICATION</scope>
</reference>
<organism evidence="3 4">
    <name type="scientific">Ciona intestinalis</name>
    <name type="common">Transparent sea squirt</name>
    <name type="synonym">Ascidia intestinalis</name>
    <dbReference type="NCBI Taxonomy" id="7719"/>
    <lineage>
        <taxon>Eukaryota</taxon>
        <taxon>Metazoa</taxon>
        <taxon>Chordata</taxon>
        <taxon>Tunicata</taxon>
        <taxon>Ascidiacea</taxon>
        <taxon>Phlebobranchia</taxon>
        <taxon>Cionidae</taxon>
        <taxon>Ciona</taxon>
    </lineage>
</organism>
<reference evidence="4" key="1">
    <citation type="journal article" date="2002" name="Science">
        <title>The draft genome of Ciona intestinalis: insights into chordate and vertebrate origins.</title>
        <authorList>
            <person name="Dehal P."/>
            <person name="Satou Y."/>
            <person name="Campbell R.K."/>
            <person name="Chapman J."/>
            <person name="Degnan B."/>
            <person name="De Tomaso A."/>
            <person name="Davidson B."/>
            <person name="Di Gregorio A."/>
            <person name="Gelpke M."/>
            <person name="Goodstein D.M."/>
            <person name="Harafuji N."/>
            <person name="Hastings K.E."/>
            <person name="Ho I."/>
            <person name="Hotta K."/>
            <person name="Huang W."/>
            <person name="Kawashima T."/>
            <person name="Lemaire P."/>
            <person name="Martinez D."/>
            <person name="Meinertzhagen I.A."/>
            <person name="Necula S."/>
            <person name="Nonaka M."/>
            <person name="Putnam N."/>
            <person name="Rash S."/>
            <person name="Saiga H."/>
            <person name="Satake M."/>
            <person name="Terry A."/>
            <person name="Yamada L."/>
            <person name="Wang H.G."/>
            <person name="Awazu S."/>
            <person name="Azumi K."/>
            <person name="Boore J."/>
            <person name="Branno M."/>
            <person name="Chin-Bow S."/>
            <person name="DeSantis R."/>
            <person name="Doyle S."/>
            <person name="Francino P."/>
            <person name="Keys D.N."/>
            <person name="Haga S."/>
            <person name="Hayashi H."/>
            <person name="Hino K."/>
            <person name="Imai K.S."/>
            <person name="Inaba K."/>
            <person name="Kano S."/>
            <person name="Kobayashi K."/>
            <person name="Kobayashi M."/>
            <person name="Lee B.I."/>
            <person name="Makabe K.W."/>
            <person name="Manohar C."/>
            <person name="Matassi G."/>
            <person name="Medina M."/>
            <person name="Mochizuki Y."/>
            <person name="Mount S."/>
            <person name="Morishita T."/>
            <person name="Miura S."/>
            <person name="Nakayama A."/>
            <person name="Nishizaka S."/>
            <person name="Nomoto H."/>
            <person name="Ohta F."/>
            <person name="Oishi K."/>
            <person name="Rigoutsos I."/>
            <person name="Sano M."/>
            <person name="Sasaki A."/>
            <person name="Sasakura Y."/>
            <person name="Shoguchi E."/>
            <person name="Shin-i T."/>
            <person name="Spagnuolo A."/>
            <person name="Stainier D."/>
            <person name="Suzuki M.M."/>
            <person name="Tassy O."/>
            <person name="Takatori N."/>
            <person name="Tokuoka M."/>
            <person name="Yagi K."/>
            <person name="Yoshizaki F."/>
            <person name="Wada S."/>
            <person name="Zhang C."/>
            <person name="Hyatt P.D."/>
            <person name="Larimer F."/>
            <person name="Detter C."/>
            <person name="Doggett N."/>
            <person name="Glavina T."/>
            <person name="Hawkins T."/>
            <person name="Richardson P."/>
            <person name="Lucas S."/>
            <person name="Kohara Y."/>
            <person name="Levine M."/>
            <person name="Satoh N."/>
            <person name="Rokhsar D.S."/>
        </authorList>
    </citation>
    <scope>NUCLEOTIDE SEQUENCE [LARGE SCALE GENOMIC DNA]</scope>
</reference>
<evidence type="ECO:0000313" key="3">
    <source>
        <dbReference type="Ensembl" id="ENSCINP00000031093.1"/>
    </source>
</evidence>
<feature type="transmembrane region" description="Helical" evidence="2">
    <location>
        <begin position="9"/>
        <end position="30"/>
    </location>
</feature>
<evidence type="ECO:0000313" key="4">
    <source>
        <dbReference type="Proteomes" id="UP000008144"/>
    </source>
</evidence>
<keyword evidence="2" id="KW-1133">Transmembrane helix</keyword>
<protein>
    <submittedName>
        <fullName evidence="3">Uncharacterized protein</fullName>
    </submittedName>
</protein>
<dbReference type="AlphaFoldDB" id="H2XN60"/>
<dbReference type="HOGENOM" id="CLU_1285857_0_0_1"/>
<evidence type="ECO:0000256" key="2">
    <source>
        <dbReference type="SAM" id="Phobius"/>
    </source>
</evidence>
<keyword evidence="2" id="KW-0472">Membrane</keyword>
<dbReference type="Proteomes" id="UP000008144">
    <property type="component" value="Unassembled WGS sequence"/>
</dbReference>
<name>H2XN60_CIOIN</name>